<dbReference type="RefSeq" id="WP_144844901.1">
    <property type="nucleotide sequence ID" value="NZ_VMRJ01000001.1"/>
</dbReference>
<proteinExistence type="inferred from homology"/>
<keyword evidence="2" id="KW-0472">Membrane</keyword>
<evidence type="ECO:0000313" key="4">
    <source>
        <dbReference type="Proteomes" id="UP000317624"/>
    </source>
</evidence>
<dbReference type="Gene3D" id="2.20.200.10">
    <property type="entry name" value="Outer membrane efflux proteins (OEP)"/>
    <property type="match status" value="1"/>
</dbReference>
<dbReference type="GO" id="GO:0005886">
    <property type="term" value="C:plasma membrane"/>
    <property type="evidence" value="ECO:0007669"/>
    <property type="project" value="UniProtKB-SubCell"/>
</dbReference>
<name>A0A558C437_9BACT</name>
<dbReference type="EMBL" id="VMRJ01000001">
    <property type="protein sequence ID" value="TVT43422.1"/>
    <property type="molecule type" value="Genomic_DNA"/>
</dbReference>
<keyword evidence="4" id="KW-1185">Reference proteome</keyword>
<comment type="caution">
    <text evidence="3">The sequence shown here is derived from an EMBL/GenBank/DDBJ whole genome shotgun (WGS) entry which is preliminary data.</text>
</comment>
<keyword evidence="2" id="KW-0812">Transmembrane</keyword>
<evidence type="ECO:0000256" key="1">
    <source>
        <dbReference type="ARBA" id="ARBA00007613"/>
    </source>
</evidence>
<evidence type="ECO:0000313" key="3">
    <source>
        <dbReference type="EMBL" id="TVT43422.1"/>
    </source>
</evidence>
<dbReference type="InterPro" id="IPR010131">
    <property type="entry name" value="MdtP/NodT-like"/>
</dbReference>
<dbReference type="AlphaFoldDB" id="A0A558C437"/>
<keyword evidence="2" id="KW-0449">Lipoprotein</keyword>
<dbReference type="NCBIfam" id="TIGR01845">
    <property type="entry name" value="outer_NodT"/>
    <property type="match status" value="1"/>
</dbReference>
<dbReference type="PROSITE" id="PS51257">
    <property type="entry name" value="PROKAR_LIPOPROTEIN"/>
    <property type="match status" value="1"/>
</dbReference>
<dbReference type="InterPro" id="IPR003423">
    <property type="entry name" value="OMP_efflux"/>
</dbReference>
<dbReference type="OrthoDB" id="9783163at2"/>
<sequence length="509" mass="54968">MRSTPLILLGLTLGGCAATRYHYDPPTQAIPTAWKNAHPADSLGRIQPERPVAAPTEAPPQLSQTPAAGPWWAVFNDTTLTRLETQANALNFSTRAAVARVEQARAQLRIADAQRAPVVAIAPSTYYSQLSALRPRQASAIPAVAVNQNQFYVPVNVNYEVDLWGRLRRNAQAATANLQATEDDEQAVRLTVAADAANAYFSLRGLDAELLVLDSARQARRYNVQLTSARFKAGVDNEIGVRRSETELANVEASAVELRRQRAGLVASLSTLTGRPASSFVLPSVQPDSVGPVIPIPDQRQVPATPPGPLLPAAPVIPANVPAQLLARRPDLRRAERLTAAADLRAKAARLARLPTLQLNGYIGPQTTNVGDLPKLANAYTYYVGGGFNIPIFDGGRLRGNQQLAEAQTNEVVANFRNLTLTAYEEVETALADVASSQAQLAAQQRALRAARLAGRLTLERYRRGLTDYFAVVDADRQTLDAARLVVQTQTTQLRAAVQLVRTLGGGWQ</sequence>
<dbReference type="Pfam" id="PF02321">
    <property type="entry name" value="OEP"/>
    <property type="match status" value="2"/>
</dbReference>
<organism evidence="3 4">
    <name type="scientific">Hymenobacter setariae</name>
    <dbReference type="NCBI Taxonomy" id="2594794"/>
    <lineage>
        <taxon>Bacteria</taxon>
        <taxon>Pseudomonadati</taxon>
        <taxon>Bacteroidota</taxon>
        <taxon>Cytophagia</taxon>
        <taxon>Cytophagales</taxon>
        <taxon>Hymenobacteraceae</taxon>
        <taxon>Hymenobacter</taxon>
    </lineage>
</organism>
<accession>A0A558C437</accession>
<dbReference type="SUPFAM" id="SSF56954">
    <property type="entry name" value="Outer membrane efflux proteins (OEP)"/>
    <property type="match status" value="1"/>
</dbReference>
<dbReference type="GO" id="GO:0015562">
    <property type="term" value="F:efflux transmembrane transporter activity"/>
    <property type="evidence" value="ECO:0007669"/>
    <property type="project" value="InterPro"/>
</dbReference>
<protein>
    <submittedName>
        <fullName evidence="3">Efflux transporter outer membrane subunit</fullName>
    </submittedName>
</protein>
<dbReference type="PANTHER" id="PTHR30203">
    <property type="entry name" value="OUTER MEMBRANE CATION EFFLUX PROTEIN"/>
    <property type="match status" value="1"/>
</dbReference>
<keyword evidence="2" id="KW-1134">Transmembrane beta strand</keyword>
<dbReference type="Proteomes" id="UP000317624">
    <property type="component" value="Unassembled WGS sequence"/>
</dbReference>
<reference evidence="3 4" key="1">
    <citation type="submission" date="2019-07" db="EMBL/GenBank/DDBJ databases">
        <title>Hymenobacter sp. straun FUR1 Genome sequencing and assembly.</title>
        <authorList>
            <person name="Chhetri G."/>
        </authorList>
    </citation>
    <scope>NUCLEOTIDE SEQUENCE [LARGE SCALE GENOMIC DNA]</scope>
    <source>
        <strain evidence="3 4">Fur1</strain>
    </source>
</reference>
<dbReference type="Gene3D" id="1.20.1600.10">
    <property type="entry name" value="Outer membrane efflux proteins (OEP)"/>
    <property type="match status" value="1"/>
</dbReference>
<evidence type="ECO:0000256" key="2">
    <source>
        <dbReference type="RuleBase" id="RU362097"/>
    </source>
</evidence>
<keyword evidence="2" id="KW-0564">Palmitate</keyword>
<comment type="similarity">
    <text evidence="1 2">Belongs to the outer membrane factor (OMF) (TC 1.B.17) family.</text>
</comment>
<gene>
    <name evidence="3" type="ORF">FNT36_04870</name>
</gene>
<dbReference type="PANTHER" id="PTHR30203:SF33">
    <property type="entry name" value="BLR4455 PROTEIN"/>
    <property type="match status" value="1"/>
</dbReference>
<comment type="subcellular location">
    <subcellularLocation>
        <location evidence="2">Cell membrane</location>
        <topology evidence="2">Lipid-anchor</topology>
    </subcellularLocation>
</comment>